<dbReference type="GO" id="GO:0031122">
    <property type="term" value="P:cytoplasmic microtubule organization"/>
    <property type="evidence" value="ECO:0007669"/>
    <property type="project" value="TreeGrafter"/>
</dbReference>
<reference evidence="8" key="1">
    <citation type="submission" date="2021-01" db="EMBL/GenBank/DDBJ databases">
        <authorList>
            <person name="Corre E."/>
            <person name="Pelletier E."/>
            <person name="Niang G."/>
            <person name="Scheremetjew M."/>
            <person name="Finn R."/>
            <person name="Kale V."/>
            <person name="Holt S."/>
            <person name="Cochrane G."/>
            <person name="Meng A."/>
            <person name="Brown T."/>
            <person name="Cohen L."/>
        </authorList>
    </citation>
    <scope>NUCLEOTIDE SEQUENCE</scope>
    <source>
        <strain evidence="8">CCMP281</strain>
    </source>
</reference>
<keyword evidence="4 6" id="KW-0493">Microtubule</keyword>
<comment type="subcellular location">
    <subcellularLocation>
        <location evidence="1 6">Cytoplasm</location>
        <location evidence="1 6">Cytoskeleton</location>
        <location evidence="1 6">Microtubule organizing center</location>
    </subcellularLocation>
</comment>
<dbReference type="GO" id="GO:0051225">
    <property type="term" value="P:spindle assembly"/>
    <property type="evidence" value="ECO:0007669"/>
    <property type="project" value="TreeGrafter"/>
</dbReference>
<gene>
    <name evidence="8" type="ORF">HERI1096_LOCUS7937</name>
</gene>
<dbReference type="GO" id="GO:0051321">
    <property type="term" value="P:meiotic cell cycle"/>
    <property type="evidence" value="ECO:0007669"/>
    <property type="project" value="TreeGrafter"/>
</dbReference>
<dbReference type="GO" id="GO:0051011">
    <property type="term" value="F:microtubule minus-end binding"/>
    <property type="evidence" value="ECO:0007669"/>
    <property type="project" value="TreeGrafter"/>
</dbReference>
<evidence type="ECO:0000256" key="6">
    <source>
        <dbReference type="RuleBase" id="RU363050"/>
    </source>
</evidence>
<dbReference type="Pfam" id="PF04130">
    <property type="entry name" value="GCP_C_terminal"/>
    <property type="match status" value="1"/>
</dbReference>
<dbReference type="GO" id="GO:0005874">
    <property type="term" value="C:microtubule"/>
    <property type="evidence" value="ECO:0007669"/>
    <property type="project" value="UniProtKB-KW"/>
</dbReference>
<dbReference type="GO" id="GO:0000922">
    <property type="term" value="C:spindle pole"/>
    <property type="evidence" value="ECO:0007669"/>
    <property type="project" value="InterPro"/>
</dbReference>
<evidence type="ECO:0000313" key="8">
    <source>
        <dbReference type="EMBL" id="CAE0107278.1"/>
    </source>
</evidence>
<dbReference type="GO" id="GO:0000930">
    <property type="term" value="C:gamma-tubulin complex"/>
    <property type="evidence" value="ECO:0007669"/>
    <property type="project" value="TreeGrafter"/>
</dbReference>
<dbReference type="InterPro" id="IPR040457">
    <property type="entry name" value="GCP_C"/>
</dbReference>
<dbReference type="InterPro" id="IPR042241">
    <property type="entry name" value="GCP_C_sf"/>
</dbReference>
<organism evidence="8">
    <name type="scientific">Haptolina ericina</name>
    <dbReference type="NCBI Taxonomy" id="156174"/>
    <lineage>
        <taxon>Eukaryota</taxon>
        <taxon>Haptista</taxon>
        <taxon>Haptophyta</taxon>
        <taxon>Prymnesiophyceae</taxon>
        <taxon>Prymnesiales</taxon>
        <taxon>Prymnesiaceae</taxon>
        <taxon>Haptolina</taxon>
    </lineage>
</organism>
<keyword evidence="3 6" id="KW-0963">Cytoplasm</keyword>
<evidence type="ECO:0000256" key="2">
    <source>
        <dbReference type="ARBA" id="ARBA00010337"/>
    </source>
</evidence>
<dbReference type="GO" id="GO:0000278">
    <property type="term" value="P:mitotic cell cycle"/>
    <property type="evidence" value="ECO:0007669"/>
    <property type="project" value="TreeGrafter"/>
</dbReference>
<dbReference type="EMBL" id="HBHX01014196">
    <property type="protein sequence ID" value="CAE0107278.1"/>
    <property type="molecule type" value="Transcribed_RNA"/>
</dbReference>
<dbReference type="PANTHER" id="PTHR19302:SF27">
    <property type="entry name" value="GAMMA-TUBULIN COMPLEX COMPONENT 4"/>
    <property type="match status" value="1"/>
</dbReference>
<sequence length="133" mass="15251">MAFLVDNLQYYLHVDVLEVQWQAFMEVAHAAADFETLNAAHERCLQALHSQCFLPPGSVSTALHQILQVCLELCYMLTEARFDEQFTAVSREFTRQSTYLFAYLSSMTSPQVSPHLGQLLLRLNFNQFFVQGL</sequence>
<keyword evidence="5 6" id="KW-0206">Cytoskeleton</keyword>
<dbReference type="Gene3D" id="1.20.120.1900">
    <property type="entry name" value="Gamma-tubulin complex, C-terminal domain"/>
    <property type="match status" value="1"/>
</dbReference>
<proteinExistence type="inferred from homology"/>
<evidence type="ECO:0000259" key="7">
    <source>
        <dbReference type="Pfam" id="PF04130"/>
    </source>
</evidence>
<dbReference type="PANTHER" id="PTHR19302">
    <property type="entry name" value="GAMMA TUBULIN COMPLEX PROTEIN"/>
    <property type="match status" value="1"/>
</dbReference>
<dbReference type="InterPro" id="IPR007259">
    <property type="entry name" value="GCP"/>
</dbReference>
<dbReference type="GO" id="GO:0007020">
    <property type="term" value="P:microtubule nucleation"/>
    <property type="evidence" value="ECO:0007669"/>
    <property type="project" value="InterPro"/>
</dbReference>
<comment type="similarity">
    <text evidence="2 6">Belongs to the TUBGCP family.</text>
</comment>
<accession>A0A7S3AJV7</accession>
<name>A0A7S3AJV7_9EUKA</name>
<protein>
    <recommendedName>
        <fullName evidence="6">Spindle pole body component</fullName>
    </recommendedName>
</protein>
<evidence type="ECO:0000256" key="3">
    <source>
        <dbReference type="ARBA" id="ARBA00022490"/>
    </source>
</evidence>
<evidence type="ECO:0000256" key="5">
    <source>
        <dbReference type="ARBA" id="ARBA00023212"/>
    </source>
</evidence>
<dbReference type="GO" id="GO:0043015">
    <property type="term" value="F:gamma-tubulin binding"/>
    <property type="evidence" value="ECO:0007669"/>
    <property type="project" value="InterPro"/>
</dbReference>
<evidence type="ECO:0000256" key="1">
    <source>
        <dbReference type="ARBA" id="ARBA00004267"/>
    </source>
</evidence>
<feature type="domain" description="Gamma tubulin complex component C-terminal" evidence="7">
    <location>
        <begin position="1"/>
        <end position="129"/>
    </location>
</feature>
<dbReference type="AlphaFoldDB" id="A0A7S3AJV7"/>
<evidence type="ECO:0000256" key="4">
    <source>
        <dbReference type="ARBA" id="ARBA00022701"/>
    </source>
</evidence>